<dbReference type="AlphaFoldDB" id="A0A2K8ZAX3"/>
<evidence type="ECO:0000313" key="9">
    <source>
        <dbReference type="Proteomes" id="UP000232883"/>
    </source>
</evidence>
<organism evidence="8 9">
    <name type="scientific">Spirosoma pollinicola</name>
    <dbReference type="NCBI Taxonomy" id="2057025"/>
    <lineage>
        <taxon>Bacteria</taxon>
        <taxon>Pseudomonadati</taxon>
        <taxon>Bacteroidota</taxon>
        <taxon>Cytophagia</taxon>
        <taxon>Cytophagales</taxon>
        <taxon>Cytophagaceae</taxon>
        <taxon>Spirosoma</taxon>
    </lineage>
</organism>
<evidence type="ECO:0000256" key="4">
    <source>
        <dbReference type="ARBA" id="ARBA00022759"/>
    </source>
</evidence>
<evidence type="ECO:0000256" key="7">
    <source>
        <dbReference type="ARBA" id="ARBA00023016"/>
    </source>
</evidence>
<proteinExistence type="inferred from homology"/>
<keyword evidence="5" id="KW-0378">Hydrolase</keyword>
<dbReference type="SUPFAM" id="SSF54786">
    <property type="entry name" value="YcfA/nrd intein domain"/>
    <property type="match status" value="1"/>
</dbReference>
<gene>
    <name evidence="8" type="ORF">CWM47_37595</name>
</gene>
<dbReference type="GO" id="GO:0003729">
    <property type="term" value="F:mRNA binding"/>
    <property type="evidence" value="ECO:0007669"/>
    <property type="project" value="InterPro"/>
</dbReference>
<keyword evidence="9" id="KW-1185">Reference proteome</keyword>
<dbReference type="EMBL" id="CP025096">
    <property type="protein sequence ID" value="AUD07036.1"/>
    <property type="molecule type" value="Genomic_DNA"/>
</dbReference>
<dbReference type="Gene3D" id="3.30.920.30">
    <property type="entry name" value="Hypothetical protein"/>
    <property type="match status" value="1"/>
</dbReference>
<accession>A0A2K8ZAX3</accession>
<evidence type="ECO:0000256" key="5">
    <source>
        <dbReference type="ARBA" id="ARBA00022801"/>
    </source>
</evidence>
<evidence type="ECO:0000256" key="3">
    <source>
        <dbReference type="ARBA" id="ARBA00022722"/>
    </source>
</evidence>
<comment type="similarity">
    <text evidence="1">Belongs to the HicA mRNA interferase family.</text>
</comment>
<dbReference type="KEGG" id="spir:CWM47_37595"/>
<keyword evidence="7" id="KW-0346">Stress response</keyword>
<evidence type="ECO:0000256" key="1">
    <source>
        <dbReference type="ARBA" id="ARBA00006620"/>
    </source>
</evidence>
<keyword evidence="2" id="KW-1277">Toxin-antitoxin system</keyword>
<reference evidence="8 9" key="1">
    <citation type="submission" date="2017-11" db="EMBL/GenBank/DDBJ databases">
        <title>Taxonomic description and genome sequences of Spirosoma HA7 sp. nov., isolated from pollen microhabitat of Corylus avellana.</title>
        <authorList>
            <person name="Ambika Manirajan B."/>
            <person name="Suarez C."/>
            <person name="Ratering S."/>
            <person name="Geissler-Plaum R."/>
            <person name="Cardinale M."/>
            <person name="Sylvia S."/>
        </authorList>
    </citation>
    <scope>NUCLEOTIDE SEQUENCE [LARGE SCALE GENOMIC DNA]</scope>
    <source>
        <strain evidence="8 9">HA7</strain>
    </source>
</reference>
<dbReference type="InterPro" id="IPR038570">
    <property type="entry name" value="HicA_sf"/>
</dbReference>
<sequence length="60" mass="6612">MKAKELLKLLHSDGWTEKDQKGSHLQLIHLTKAGKVTLPMHKGDLPKGTVNSILKQAGLK</sequence>
<dbReference type="Pfam" id="PF07927">
    <property type="entry name" value="HicA_toxin"/>
    <property type="match status" value="1"/>
</dbReference>
<protein>
    <submittedName>
        <fullName evidence="8">Toxin-antitoxin system, toxin component, HicA family protein</fullName>
    </submittedName>
</protein>
<evidence type="ECO:0000256" key="6">
    <source>
        <dbReference type="ARBA" id="ARBA00022884"/>
    </source>
</evidence>
<keyword evidence="3" id="KW-0540">Nuclease</keyword>
<dbReference type="InterPro" id="IPR012933">
    <property type="entry name" value="HicA_mRNA_interferase"/>
</dbReference>
<dbReference type="OrthoDB" id="9798547at2"/>
<keyword evidence="6" id="KW-0694">RNA-binding</keyword>
<dbReference type="Proteomes" id="UP000232883">
    <property type="component" value="Chromosome"/>
</dbReference>
<evidence type="ECO:0000313" key="8">
    <source>
        <dbReference type="EMBL" id="AUD07036.1"/>
    </source>
</evidence>
<dbReference type="GO" id="GO:0016787">
    <property type="term" value="F:hydrolase activity"/>
    <property type="evidence" value="ECO:0007669"/>
    <property type="project" value="UniProtKB-KW"/>
</dbReference>
<dbReference type="GO" id="GO:0004519">
    <property type="term" value="F:endonuclease activity"/>
    <property type="evidence" value="ECO:0007669"/>
    <property type="project" value="UniProtKB-KW"/>
</dbReference>
<evidence type="ECO:0000256" key="2">
    <source>
        <dbReference type="ARBA" id="ARBA00022649"/>
    </source>
</evidence>
<name>A0A2K8ZAX3_9BACT</name>
<dbReference type="RefSeq" id="WP_100993594.1">
    <property type="nucleotide sequence ID" value="NZ_CP025096.1"/>
</dbReference>
<keyword evidence="4" id="KW-0255">Endonuclease</keyword>